<dbReference type="Proteomes" id="UP000054481">
    <property type="component" value="Unassembled WGS sequence"/>
</dbReference>
<reference evidence="6 7" key="1">
    <citation type="journal article" date="2014" name="Genome Biol. Evol.">
        <title>Comparative genomics and transcriptomics analyses reveal divergent lifestyle features of nematode endoparasitic fungus Hirsutella minnesotensis.</title>
        <authorList>
            <person name="Lai Y."/>
            <person name="Liu K."/>
            <person name="Zhang X."/>
            <person name="Zhang X."/>
            <person name="Li K."/>
            <person name="Wang N."/>
            <person name="Shu C."/>
            <person name="Wu Y."/>
            <person name="Wang C."/>
            <person name="Bushley K.E."/>
            <person name="Xiang M."/>
            <person name="Liu X."/>
        </authorList>
    </citation>
    <scope>NUCLEOTIDE SEQUENCE [LARGE SCALE GENOMIC DNA]</scope>
    <source>
        <strain evidence="6 7">3608</strain>
    </source>
</reference>
<evidence type="ECO:0000313" key="6">
    <source>
        <dbReference type="EMBL" id="KJZ74873.1"/>
    </source>
</evidence>
<keyword evidence="3" id="KW-0812">Transmembrane</keyword>
<sequence length="210" mass="22673">MDCLGIIDCIKGARKDEPHLLEKPAHGIIIDETAPVERMTMFAPIVKTTEAMAADVVGLLVQTNKRAVQVRAQVDEIVAATGWTEQLARSILGKLEAVVEQGREQMGPTLLKAYNKAVCLAVEHFDGLVRAAKDQPYETAAAVLLTVLAVGVLAQLAPVVLELLGFGELGPIEGSFAAWWEAAYAGYVPRGSLFSFLQRLGMRYGSSAFY</sequence>
<evidence type="ECO:0000256" key="2">
    <source>
        <dbReference type="ARBA" id="ARBA00007262"/>
    </source>
</evidence>
<comment type="similarity">
    <text evidence="2">Belongs to the IFI6/IFI27 family.</text>
</comment>
<dbReference type="Gene3D" id="6.10.110.10">
    <property type="match status" value="1"/>
</dbReference>
<dbReference type="AlphaFoldDB" id="A0A0F7ZUH5"/>
<keyword evidence="5" id="KW-0472">Membrane</keyword>
<comment type="subcellular location">
    <subcellularLocation>
        <location evidence="1">Membrane</location>
        <topology evidence="1">Multi-pass membrane protein</topology>
    </subcellularLocation>
</comment>
<evidence type="ECO:0000256" key="3">
    <source>
        <dbReference type="ARBA" id="ARBA00022692"/>
    </source>
</evidence>
<organism evidence="6 7">
    <name type="scientific">Hirsutella minnesotensis 3608</name>
    <dbReference type="NCBI Taxonomy" id="1043627"/>
    <lineage>
        <taxon>Eukaryota</taxon>
        <taxon>Fungi</taxon>
        <taxon>Dikarya</taxon>
        <taxon>Ascomycota</taxon>
        <taxon>Pezizomycotina</taxon>
        <taxon>Sordariomycetes</taxon>
        <taxon>Hypocreomycetidae</taxon>
        <taxon>Hypocreales</taxon>
        <taxon>Ophiocordycipitaceae</taxon>
        <taxon>Hirsutella</taxon>
    </lineage>
</organism>
<proteinExistence type="inferred from homology"/>
<dbReference type="OrthoDB" id="440424at2759"/>
<dbReference type="Pfam" id="PF06140">
    <property type="entry name" value="Ifi-6-16"/>
    <property type="match status" value="1"/>
</dbReference>
<dbReference type="GO" id="GO:0016020">
    <property type="term" value="C:membrane"/>
    <property type="evidence" value="ECO:0007669"/>
    <property type="project" value="UniProtKB-SubCell"/>
</dbReference>
<dbReference type="InterPro" id="IPR009311">
    <property type="entry name" value="IFI6/IFI27-like"/>
</dbReference>
<dbReference type="InterPro" id="IPR038213">
    <property type="entry name" value="IFI6/IFI27-like_sf"/>
</dbReference>
<keyword evidence="7" id="KW-1185">Reference proteome</keyword>
<keyword evidence="4" id="KW-1133">Transmembrane helix</keyword>
<dbReference type="EMBL" id="KQ030522">
    <property type="protein sequence ID" value="KJZ74873.1"/>
    <property type="molecule type" value="Genomic_DNA"/>
</dbReference>
<evidence type="ECO:0000256" key="5">
    <source>
        <dbReference type="ARBA" id="ARBA00023136"/>
    </source>
</evidence>
<gene>
    <name evidence="6" type="ORF">HIM_05782</name>
</gene>
<evidence type="ECO:0000313" key="7">
    <source>
        <dbReference type="Proteomes" id="UP000054481"/>
    </source>
</evidence>
<name>A0A0F7ZUH5_9HYPO</name>
<protein>
    <submittedName>
        <fullName evidence="6">Uncharacterized protein</fullName>
    </submittedName>
</protein>
<evidence type="ECO:0000256" key="1">
    <source>
        <dbReference type="ARBA" id="ARBA00004141"/>
    </source>
</evidence>
<evidence type="ECO:0000256" key="4">
    <source>
        <dbReference type="ARBA" id="ARBA00022989"/>
    </source>
</evidence>
<accession>A0A0F7ZUH5</accession>